<keyword evidence="5" id="KW-0560">Oxidoreductase</keyword>
<dbReference type="EMBL" id="JAAXPN010000003">
    <property type="protein sequence ID" value="NKZ24026.1"/>
    <property type="molecule type" value="Genomic_DNA"/>
</dbReference>
<keyword evidence="4" id="KW-0274">FAD</keyword>
<protein>
    <submittedName>
        <fullName evidence="7">NAD(P)/FAD-dependent oxidoreductase</fullName>
    </submittedName>
</protein>
<dbReference type="PRINTS" id="PR00368">
    <property type="entry name" value="FADPNR"/>
</dbReference>
<evidence type="ECO:0000256" key="1">
    <source>
        <dbReference type="ARBA" id="ARBA00001974"/>
    </source>
</evidence>
<comment type="similarity">
    <text evidence="2">Belongs to the NADH dehydrogenase family.</text>
</comment>
<evidence type="ECO:0000313" key="7">
    <source>
        <dbReference type="EMBL" id="NKZ24026.1"/>
    </source>
</evidence>
<keyword evidence="3" id="KW-0285">Flavoprotein</keyword>
<keyword evidence="8" id="KW-1185">Reference proteome</keyword>
<dbReference type="InterPro" id="IPR051169">
    <property type="entry name" value="NADH-Q_oxidoreductase"/>
</dbReference>
<dbReference type="GO" id="GO:0003955">
    <property type="term" value="F:NAD(P)H dehydrogenase (quinone) activity"/>
    <property type="evidence" value="ECO:0007669"/>
    <property type="project" value="TreeGrafter"/>
</dbReference>
<gene>
    <name evidence="7" type="ORF">HF964_04275</name>
</gene>
<proteinExistence type="inferred from homology"/>
<dbReference type="Proteomes" id="UP000549765">
    <property type="component" value="Unassembled WGS sequence"/>
</dbReference>
<dbReference type="PANTHER" id="PTHR42913:SF3">
    <property type="entry name" value="64 KDA MITOCHONDRIAL NADH DEHYDROGENASE (EUROFUNG)"/>
    <property type="match status" value="1"/>
</dbReference>
<dbReference type="GO" id="GO:0019646">
    <property type="term" value="P:aerobic electron transport chain"/>
    <property type="evidence" value="ECO:0007669"/>
    <property type="project" value="TreeGrafter"/>
</dbReference>
<evidence type="ECO:0000256" key="5">
    <source>
        <dbReference type="ARBA" id="ARBA00023002"/>
    </source>
</evidence>
<dbReference type="Gene3D" id="3.50.50.100">
    <property type="match status" value="1"/>
</dbReference>
<dbReference type="SUPFAM" id="SSF51905">
    <property type="entry name" value="FAD/NAD(P)-binding domain"/>
    <property type="match status" value="2"/>
</dbReference>
<evidence type="ECO:0000256" key="3">
    <source>
        <dbReference type="ARBA" id="ARBA00022630"/>
    </source>
</evidence>
<comment type="cofactor">
    <cofactor evidence="1">
        <name>FAD</name>
        <dbReference type="ChEBI" id="CHEBI:57692"/>
    </cofactor>
</comment>
<accession>A0A7X6N1D1</accession>
<name>A0A7X6N1D1_9LACO</name>
<evidence type="ECO:0000259" key="6">
    <source>
        <dbReference type="Pfam" id="PF07992"/>
    </source>
</evidence>
<evidence type="ECO:0000256" key="2">
    <source>
        <dbReference type="ARBA" id="ARBA00005272"/>
    </source>
</evidence>
<dbReference type="Pfam" id="PF07992">
    <property type="entry name" value="Pyr_redox_2"/>
    <property type="match status" value="1"/>
</dbReference>
<reference evidence="7 8" key="1">
    <citation type="submission" date="2020-04" db="EMBL/GenBank/DDBJ databases">
        <title>MicrobeNet Type strains.</title>
        <authorList>
            <person name="Nicholson A.C."/>
        </authorList>
    </citation>
    <scope>NUCLEOTIDE SEQUENCE [LARGE SCALE GENOMIC DNA]</scope>
    <source>
        <strain evidence="7 8">CCUG 61472</strain>
    </source>
</reference>
<dbReference type="RefSeq" id="WP_168721827.1">
    <property type="nucleotide sequence ID" value="NZ_JAAXPN010000003.1"/>
</dbReference>
<evidence type="ECO:0000313" key="8">
    <source>
        <dbReference type="Proteomes" id="UP000549765"/>
    </source>
</evidence>
<dbReference type="InterPro" id="IPR036188">
    <property type="entry name" value="FAD/NAD-bd_sf"/>
</dbReference>
<organism evidence="7 8">
    <name type="scientific">Periweissella fabalis</name>
    <dbReference type="NCBI Taxonomy" id="1070421"/>
    <lineage>
        <taxon>Bacteria</taxon>
        <taxon>Bacillati</taxon>
        <taxon>Bacillota</taxon>
        <taxon>Bacilli</taxon>
        <taxon>Lactobacillales</taxon>
        <taxon>Lactobacillaceae</taxon>
        <taxon>Periweissella</taxon>
    </lineage>
</organism>
<dbReference type="InterPro" id="IPR023753">
    <property type="entry name" value="FAD/NAD-binding_dom"/>
</dbReference>
<feature type="domain" description="FAD/NAD(P)-binding" evidence="6">
    <location>
        <begin position="5"/>
        <end position="321"/>
    </location>
</feature>
<dbReference type="PANTHER" id="PTHR42913">
    <property type="entry name" value="APOPTOSIS-INDUCING FACTOR 1"/>
    <property type="match status" value="1"/>
</dbReference>
<comment type="caution">
    <text evidence="7">The sequence shown here is derived from an EMBL/GenBank/DDBJ whole genome shotgun (WGS) entry which is preliminary data.</text>
</comment>
<dbReference type="AlphaFoldDB" id="A0A7X6N1D1"/>
<evidence type="ECO:0000256" key="4">
    <source>
        <dbReference type="ARBA" id="ARBA00022827"/>
    </source>
</evidence>
<sequence>MAKTKIGILGAGYAGLLALKVLQSKAKDVEITLIDRNSYHNEATDYHEVAAGSVNADKITYQIADVVKPGITNFIQATVTKIDKEAKTVEIEGHEPMTFDYLIVALGFRSETFGIKGATEFALPMDDVESSEAVYKHFIAKLEDYRTSKKPDNLKVLIAGAGFTGMELLGAMAENKAKYAKIAGVTPDDIELTCIDAAPSLLPMFPSDLADYAVKRLAKRGAKVYTSRGINEVKDGVVVAQNMETKEIIEFPAGTIIWTTGVSGSDVIANSGIEARRNRVMVTSQLKDPENDKVYILGDVAAVMDAESGRPYPTTAQIALVMGHVAAMNIIADMNGQEGEDFKYVSQGTVCSLGNTDAIGVLGNGTKVKGYVASALKKIIMNKSLWETGGVKEMLAKGRFDLYH</sequence>